<reference evidence="3 4" key="1">
    <citation type="submission" date="2019-09" db="EMBL/GenBank/DDBJ databases">
        <title>Genome sequence of Rhodovastum atsumiense, a diverse member of the Acetobacteraceae family of non-sulfur purple photosynthetic bacteria.</title>
        <authorList>
            <person name="Meyer T."/>
            <person name="Kyndt J."/>
        </authorList>
    </citation>
    <scope>NUCLEOTIDE SEQUENCE [LARGE SCALE GENOMIC DNA]</scope>
    <source>
        <strain evidence="3 4">DSM 21279</strain>
    </source>
</reference>
<evidence type="ECO:0000256" key="2">
    <source>
        <dbReference type="SAM" id="MobiDB-lite"/>
    </source>
</evidence>
<dbReference type="InterPro" id="IPR025048">
    <property type="entry name" value="DUF3987"/>
</dbReference>
<dbReference type="EMBL" id="VWPK01000108">
    <property type="protein sequence ID" value="KAA5608084.1"/>
    <property type="molecule type" value="Genomic_DNA"/>
</dbReference>
<dbReference type="Proteomes" id="UP000325255">
    <property type="component" value="Unassembled WGS sequence"/>
</dbReference>
<protein>
    <submittedName>
        <fullName evidence="3">DUF3987 domain-containing protein</fullName>
    </submittedName>
</protein>
<dbReference type="AlphaFoldDB" id="A0A5M6IIQ0"/>
<name>A0A5M6IIQ0_9PROT</name>
<keyword evidence="4" id="KW-1185">Reference proteome</keyword>
<evidence type="ECO:0000313" key="4">
    <source>
        <dbReference type="Proteomes" id="UP000325255"/>
    </source>
</evidence>
<dbReference type="OrthoDB" id="5453446at2"/>
<gene>
    <name evidence="3" type="ORF">F1189_30805</name>
</gene>
<feature type="region of interest" description="Disordered" evidence="2">
    <location>
        <begin position="1"/>
        <end position="20"/>
    </location>
</feature>
<evidence type="ECO:0000256" key="1">
    <source>
        <dbReference type="SAM" id="Coils"/>
    </source>
</evidence>
<dbReference type="Pfam" id="PF13148">
    <property type="entry name" value="DUF3987"/>
    <property type="match status" value="1"/>
</dbReference>
<comment type="caution">
    <text evidence="3">The sequence shown here is derived from an EMBL/GenBank/DDBJ whole genome shotgun (WGS) entry which is preliminary data.</text>
</comment>
<keyword evidence="1" id="KW-0175">Coiled coil</keyword>
<dbReference type="RefSeq" id="WP_150045699.1">
    <property type="nucleotide sequence ID" value="NZ_OW485609.1"/>
</dbReference>
<feature type="region of interest" description="Disordered" evidence="2">
    <location>
        <begin position="365"/>
        <end position="388"/>
    </location>
</feature>
<organism evidence="3 4">
    <name type="scientific">Rhodovastum atsumiense</name>
    <dbReference type="NCBI Taxonomy" id="504468"/>
    <lineage>
        <taxon>Bacteria</taxon>
        <taxon>Pseudomonadati</taxon>
        <taxon>Pseudomonadota</taxon>
        <taxon>Alphaproteobacteria</taxon>
        <taxon>Acetobacterales</taxon>
        <taxon>Acetobacteraceae</taxon>
        <taxon>Rhodovastum</taxon>
    </lineage>
</organism>
<evidence type="ECO:0000313" key="3">
    <source>
        <dbReference type="EMBL" id="KAA5608084.1"/>
    </source>
</evidence>
<proteinExistence type="predicted"/>
<accession>A0A5M6IIQ0</accession>
<sequence length="920" mass="101186">MNAMNGAHAVGSERPNAAPRPINEHAIPLARLPIRVSRFTTATPTGPAMGDTERLTWKAFTRLFGRRREGSKDGPNIVLATFRPEPDGRVRRLKANVTTRTAIALDLEMNKDTGDVPPPFPEAVARVKAAGWAGVVYTSHNHDPEEPRYRIVLPLSEEIAPDLPAPEVVAELLGLRGVLDESKLGASSVFYLPSGEPGRLAHHETEIIPGRPVDAGWMRENAGALLARREAERERLRAEALAEAERRRAERRKQGYDPDASIIEAVRDRLDLEAELVAHGYERKGEGRYLYPGSETGVPGVYVLRGSDGIQRAYSHHAADPLAAGNLPSWCRAKAVDAVDVVTILDHGGDLKTALRELAKRFGIETRARRPEEPPPPSGYEGPEAEEEIAPPAVPAQRREGDTASWPEPLDFLTDAELTGVPELRPDHIPTAIAPFVFDTAARMGVDPAAVALSALVSLASVISDEWQIQPKAYDDTWTEAPRIWGAIVGDPSMLKTPIIRAATAPIDKMEAEARERHDQAMRRYRAEMKAWKEAGSDPEAEPKSPRLDRYLVEGTTTEALTEALRDDWQATQHAPAGKVLVRQDEMSEWIASFDRYRSGGRGGADRGAYLRLYNGGRFTIDRVNRGTFAVPNWSACVLGGIQPGPIRQIASEAADDGLLQRFCYCVPAHQGRGEDRRPNGDALARYRALFPALAALKPPAGFGNTTPRPVVLHAEAHAHRLEVLDLAEALAAMPDASDRLKSALGKWPGLWARLTLLFHLIELADARARGEGAFVDNVSRGAATTSTRYMRDILLPHLLRAEAVMFATAQTGHARWIAGFILSRGEPRIATRDIIRAYRALQAPEKRKELQEVMASLEAMGWVRAEPAREGREVTAWEVNPLVHTGFAARAQQEREAREATKTRIRATLERHLKRGGTQ</sequence>
<feature type="coiled-coil region" evidence="1">
    <location>
        <begin position="219"/>
        <end position="248"/>
    </location>
</feature>